<reference evidence="1" key="1">
    <citation type="submission" date="2019-03" db="EMBL/GenBank/DDBJ databases">
        <title>Single cell metagenomics reveals metabolic interactions within the superorganism composed of flagellate Streblomastix strix and complex community of Bacteroidetes bacteria on its surface.</title>
        <authorList>
            <person name="Treitli S.C."/>
            <person name="Kolisko M."/>
            <person name="Husnik F."/>
            <person name="Keeling P."/>
            <person name="Hampl V."/>
        </authorList>
    </citation>
    <scope>NUCLEOTIDE SEQUENCE</scope>
    <source>
        <strain evidence="1">STM</strain>
    </source>
</reference>
<dbReference type="EMBL" id="SNRY01000399">
    <property type="protein sequence ID" value="KAA6341308.1"/>
    <property type="molecule type" value="Genomic_DNA"/>
</dbReference>
<dbReference type="AlphaFoldDB" id="A0A5J4S645"/>
<gene>
    <name evidence="1" type="ORF">EZS27_010895</name>
</gene>
<proteinExistence type="predicted"/>
<protein>
    <submittedName>
        <fullName evidence="1">Uncharacterized protein</fullName>
    </submittedName>
</protein>
<sequence length="146" mass="18547">MNFLNYRIYDMYHPYPEFREKFILDKRFENETILFQDDEDYYVNRNSKHNINKVGYYVPYEYEKDNIFDYRHNFSTDTSTNNYKYFGEKVFLVYEYNTYYYGYFANYDIHYMMINKKRKESTKTNCFPKYYEEGYYYFVKSDIFLR</sequence>
<comment type="caution">
    <text evidence="1">The sequence shown here is derived from an EMBL/GenBank/DDBJ whole genome shotgun (WGS) entry which is preliminary data.</text>
</comment>
<organism evidence="1">
    <name type="scientific">termite gut metagenome</name>
    <dbReference type="NCBI Taxonomy" id="433724"/>
    <lineage>
        <taxon>unclassified sequences</taxon>
        <taxon>metagenomes</taxon>
        <taxon>organismal metagenomes</taxon>
    </lineage>
</organism>
<evidence type="ECO:0000313" key="1">
    <source>
        <dbReference type="EMBL" id="KAA6341308.1"/>
    </source>
</evidence>
<accession>A0A5J4S645</accession>
<name>A0A5J4S645_9ZZZZ</name>